<feature type="compositionally biased region" description="Basic residues" evidence="5">
    <location>
        <begin position="965"/>
        <end position="977"/>
    </location>
</feature>
<evidence type="ECO:0000313" key="8">
    <source>
        <dbReference type="Proteomes" id="UP000053800"/>
    </source>
</evidence>
<dbReference type="InterPro" id="IPR006906">
    <property type="entry name" value="Timeless_N"/>
</dbReference>
<feature type="region of interest" description="Disordered" evidence="5">
    <location>
        <begin position="922"/>
        <end position="1001"/>
    </location>
</feature>
<dbReference type="PANTHER" id="PTHR22940">
    <property type="entry name" value="TIMEOUT/TIMELESS-2"/>
    <property type="match status" value="1"/>
</dbReference>
<dbReference type="Pfam" id="PF04821">
    <property type="entry name" value="TIMELESS"/>
    <property type="match status" value="1"/>
</dbReference>
<evidence type="ECO:0000256" key="2">
    <source>
        <dbReference type="ARBA" id="ARBA00022880"/>
    </source>
</evidence>
<protein>
    <submittedName>
        <fullName evidence="7">Topoisomerase 1-associated factor 1</fullName>
    </submittedName>
</protein>
<dbReference type="InterPro" id="IPR044998">
    <property type="entry name" value="Timeless"/>
</dbReference>
<keyword evidence="2" id="KW-0236">DNA replication inhibitor</keyword>
<feature type="compositionally biased region" description="Basic residues" evidence="5">
    <location>
        <begin position="934"/>
        <end position="948"/>
    </location>
</feature>
<feature type="compositionally biased region" description="Basic and acidic residues" evidence="5">
    <location>
        <begin position="1118"/>
        <end position="1127"/>
    </location>
</feature>
<proteinExistence type="predicted"/>
<feature type="compositionally biased region" description="Basic and acidic residues" evidence="5">
    <location>
        <begin position="1084"/>
        <end position="1094"/>
    </location>
</feature>
<keyword evidence="8" id="KW-1185">Reference proteome</keyword>
<feature type="domain" description="Timeless N-terminal" evidence="6">
    <location>
        <begin position="58"/>
        <end position="323"/>
    </location>
</feature>
<keyword evidence="4" id="KW-0131">Cell cycle</keyword>
<evidence type="ECO:0000256" key="5">
    <source>
        <dbReference type="SAM" id="MobiDB-lite"/>
    </source>
</evidence>
<evidence type="ECO:0000313" key="7">
    <source>
        <dbReference type="EMBL" id="KIR63900.1"/>
    </source>
</evidence>
<feature type="compositionally biased region" description="Acidic residues" evidence="5">
    <location>
        <begin position="1059"/>
        <end position="1074"/>
    </location>
</feature>
<dbReference type="PANTHER" id="PTHR22940:SF4">
    <property type="entry name" value="PROTEIN TIMELESS HOMOLOG"/>
    <property type="match status" value="1"/>
</dbReference>
<feature type="region of interest" description="Disordered" evidence="5">
    <location>
        <begin position="570"/>
        <end position="611"/>
    </location>
</feature>
<gene>
    <name evidence="7" type="ORF">I314_02681</name>
</gene>
<dbReference type="Proteomes" id="UP000053800">
    <property type="component" value="Unassembled WGS sequence"/>
</dbReference>
<feature type="compositionally biased region" description="Acidic residues" evidence="5">
    <location>
        <begin position="602"/>
        <end position="611"/>
    </location>
</feature>
<sequence length="1169" mass="133153">MDLPDPPLPLDAPSPPRFLDAPQDRWNVFYPAVQTLVNALGGYEEIESPPDSGIFETVYRPGDSVIGVLKDLKKLWRKDDEDDERTVARCMHKAELMKELVAILVECAERGEWGRKVALVACDLIAALTWPIDVAQELKEIEDEGPIVTDYVSLLRAQLEYKVLFLKTTKPLKSILSLMVPCLAKPRKDEKDSRIISLGLHVVRNLLAIKDAVAEGTATGEKEEFAHLQSDLITQLDSLTYLQLFLSLCSCADKTDLNPFNVILLDILHLIFRGIRPTELAQDQERVPIDGLAKLLEKEKKQEALNSRVASTRHSRFGTTITVKTAEQRVVLHRQTAIIENPGKILDMTKKKKAVAAKSMDDLMVYVNVSSDAMVVLQSFSKSFLEISYNTFIESILRDIRMERTKIRPSDNIRVFYLSSFFIEYLLLLRHKLVEKGDSRRLEELPLGLVAQIAEMDSVKWLFARLRICWDDKPKAWTELQACIECFTQILLLIDDMSASTNEEDVEVAEILQHQLYYNYDILDSALAVVREYKNQSVAYLNSVIHFAYVLLRMLEKYSKTKAFMFIRKRKNKHKKRKERQAASQASAEREQQGKPRRIPEEYGDEEEEAFAPDQDAPSYAEHAFTFQSFEKRFAQEAVVNTLLTYLERFLEFDGPEPMKRVVGLMHRQVVKAHAEGLYFKVSTLIVFRRILDKKHALPAAPSSRDLITLITYILRKFFKHVAKEPFTLVEALSSKSRGKWKTIREGGSDDDDDGMAGQRGRIKEKMSIAFAIIWGDGHGYLIKWIVEVLEQVLAAKQEIVLTTDGGINGDEDEDDENGNARVRRFGRPSDEAISKFTQFDLQPEENEQIEAVTSNPHFRLMLKLLSFDLPPPPTELDFVEDISSDELALAREKSDSAWFLPANVLPSNIEASIGALKQYMEEPPTLDDDPRKLLRRKTRAPRRRRRSPSVESYDTETGETRPDRPHKKNSHQKRAKKAVETQNYKSAAFIEDSDDEDPEATRRFFENEERLRREMDELAAQGGHAMMERGAKRKRGKKNKGKDPNDVPVPSLTADVSGSEDENTLEGDAEGQDEVFRTTTITADEKAQMERQKAQLTAIREMANGSDDEDGSDDDSELRAKRRAMESFESGMPFFGGSDNDDEDDEFVAKPSAKVRRRVIDPDEDDES</sequence>
<dbReference type="EMBL" id="KN848894">
    <property type="protein sequence ID" value="KIR63900.1"/>
    <property type="molecule type" value="Genomic_DNA"/>
</dbReference>
<organism evidence="7 8">
    <name type="scientific">Cryptococcus bacillisporus CA1873</name>
    <dbReference type="NCBI Taxonomy" id="1296111"/>
    <lineage>
        <taxon>Eukaryota</taxon>
        <taxon>Fungi</taxon>
        <taxon>Dikarya</taxon>
        <taxon>Basidiomycota</taxon>
        <taxon>Agaricomycotina</taxon>
        <taxon>Tremellomycetes</taxon>
        <taxon>Tremellales</taxon>
        <taxon>Cryptococcaceae</taxon>
        <taxon>Cryptococcus</taxon>
        <taxon>Cryptococcus gattii species complex</taxon>
    </lineage>
</organism>
<evidence type="ECO:0000256" key="1">
    <source>
        <dbReference type="ARBA" id="ARBA00004123"/>
    </source>
</evidence>
<feature type="compositionally biased region" description="Basic and acidic residues" evidence="5">
    <location>
        <begin position="588"/>
        <end position="601"/>
    </location>
</feature>
<comment type="subcellular location">
    <subcellularLocation>
        <location evidence="1">Nucleus</location>
    </subcellularLocation>
</comment>
<feature type="compositionally biased region" description="Acidic residues" evidence="5">
    <location>
        <begin position="1107"/>
        <end position="1117"/>
    </location>
</feature>
<reference evidence="7 8" key="1">
    <citation type="submission" date="2015-01" db="EMBL/GenBank/DDBJ databases">
        <title>The Genome Sequence of Cryptococcus gattii CA1873.</title>
        <authorList>
            <consortium name="The Broad Institute Genomics Platform"/>
            <person name="Cuomo C."/>
            <person name="Litvintseva A."/>
            <person name="Chen Y."/>
            <person name="Heitman J."/>
            <person name="Sun S."/>
            <person name="Springer D."/>
            <person name="Dromer F."/>
            <person name="Young S."/>
            <person name="Zeng Q."/>
            <person name="Gargeya S."/>
            <person name="Abouelleil A."/>
            <person name="Alvarado L."/>
            <person name="Chapman S.B."/>
            <person name="Gainer-Dewar J."/>
            <person name="Goldberg J."/>
            <person name="Griggs A."/>
            <person name="Gujja S."/>
            <person name="Hansen M."/>
            <person name="Howarth C."/>
            <person name="Imamovic A."/>
            <person name="Larimer J."/>
            <person name="Murphy C."/>
            <person name="Naylor J."/>
            <person name="Pearson M."/>
            <person name="Priest M."/>
            <person name="Roberts A."/>
            <person name="Saif S."/>
            <person name="Shea T."/>
            <person name="Sykes S."/>
            <person name="Wortman J."/>
            <person name="Nusbaum C."/>
            <person name="Birren B."/>
        </authorList>
    </citation>
    <scope>NUCLEOTIDE SEQUENCE [LARGE SCALE GENOMIC DNA]</scope>
    <source>
        <strain evidence="7 8">CA1873</strain>
    </source>
</reference>
<feature type="region of interest" description="Disordered" evidence="5">
    <location>
        <begin position="1017"/>
        <end position="1169"/>
    </location>
</feature>
<feature type="compositionally biased region" description="Basic residues" evidence="5">
    <location>
        <begin position="570"/>
        <end position="579"/>
    </location>
</feature>
<evidence type="ECO:0000259" key="6">
    <source>
        <dbReference type="Pfam" id="PF04821"/>
    </source>
</evidence>
<accession>A0ABR5BCQ1</accession>
<evidence type="ECO:0000256" key="4">
    <source>
        <dbReference type="ARBA" id="ARBA00023306"/>
    </source>
</evidence>
<feature type="compositionally biased region" description="Basic residues" evidence="5">
    <location>
        <begin position="1032"/>
        <end position="1041"/>
    </location>
</feature>
<keyword evidence="3" id="KW-0539">Nucleus</keyword>
<name>A0ABR5BCQ1_CRYGA</name>
<evidence type="ECO:0000256" key="3">
    <source>
        <dbReference type="ARBA" id="ARBA00023242"/>
    </source>
</evidence>